<reference evidence="1" key="1">
    <citation type="submission" date="2021-03" db="EMBL/GenBank/DDBJ databases">
        <authorList>
            <person name="Tagirdzhanova G."/>
        </authorList>
    </citation>
    <scope>NUCLEOTIDE SEQUENCE</scope>
</reference>
<organism evidence="1 2">
    <name type="scientific">Imshaugia aleurites</name>
    <dbReference type="NCBI Taxonomy" id="172621"/>
    <lineage>
        <taxon>Eukaryota</taxon>
        <taxon>Fungi</taxon>
        <taxon>Dikarya</taxon>
        <taxon>Ascomycota</taxon>
        <taxon>Pezizomycotina</taxon>
        <taxon>Lecanoromycetes</taxon>
        <taxon>OSLEUM clade</taxon>
        <taxon>Lecanoromycetidae</taxon>
        <taxon>Lecanorales</taxon>
        <taxon>Lecanorineae</taxon>
        <taxon>Parmeliaceae</taxon>
        <taxon>Imshaugia</taxon>
    </lineage>
</organism>
<protein>
    <submittedName>
        <fullName evidence="1">Uncharacterized protein</fullName>
    </submittedName>
</protein>
<evidence type="ECO:0000313" key="2">
    <source>
        <dbReference type="Proteomes" id="UP000664534"/>
    </source>
</evidence>
<name>A0A8H3IPC0_9LECA</name>
<proteinExistence type="predicted"/>
<dbReference type="EMBL" id="CAJPDT010000083">
    <property type="protein sequence ID" value="CAF9935377.1"/>
    <property type="molecule type" value="Genomic_DNA"/>
</dbReference>
<dbReference type="AlphaFoldDB" id="A0A8H3IPC0"/>
<comment type="caution">
    <text evidence="1">The sequence shown here is derived from an EMBL/GenBank/DDBJ whole genome shotgun (WGS) entry which is preliminary data.</text>
</comment>
<gene>
    <name evidence="1" type="ORF">IMSHALPRED_010206</name>
</gene>
<evidence type="ECO:0000313" key="1">
    <source>
        <dbReference type="EMBL" id="CAF9935377.1"/>
    </source>
</evidence>
<sequence>MASITNPIVPSYIYVLDPTDHLPPTAVEMSDELPPYTPQALTDILPIYHPSDTNHHISIYTLHQTSLDSLLLTLRDQPSESATTYTSTLPVCKIRTNKTGGFMNRKPHVIITTGECDESLNRPLAEGRFDIHGTGTTISYSHMPNMRMIQRLELEDSLTQRLRTTIWGHEHWWKPSPGNKGVLELTNEMDEIVARFVPTLPVSQMTGSGRRGSVAKKKEEREELGDLHIVDALAEGGREEVICSAMVVVERAKRRANLIRCAGAGKAAAAWSLGTGPPGGFI</sequence>
<accession>A0A8H3IPC0</accession>
<keyword evidence="2" id="KW-1185">Reference proteome</keyword>
<dbReference type="Proteomes" id="UP000664534">
    <property type="component" value="Unassembled WGS sequence"/>
</dbReference>
<dbReference type="OrthoDB" id="5289084at2759"/>